<dbReference type="InterPro" id="IPR036624">
    <property type="entry name" value="Hcp1-lik_sf"/>
</dbReference>
<accession>A0A3S4JXI6</accession>
<organism evidence="1 2">
    <name type="scientific">Escherichia coli</name>
    <dbReference type="NCBI Taxonomy" id="562"/>
    <lineage>
        <taxon>Bacteria</taxon>
        <taxon>Pseudomonadati</taxon>
        <taxon>Pseudomonadota</taxon>
        <taxon>Gammaproteobacteria</taxon>
        <taxon>Enterobacterales</taxon>
        <taxon>Enterobacteriaceae</taxon>
        <taxon>Escherichia</taxon>
    </lineage>
</organism>
<proteinExistence type="predicted"/>
<reference evidence="1 2" key="1">
    <citation type="submission" date="2018-12" db="EMBL/GenBank/DDBJ databases">
        <authorList>
            <consortium name="Pathogen Informatics"/>
        </authorList>
    </citation>
    <scope>NUCLEOTIDE SEQUENCE [LARGE SCALE GENOMIC DNA]</scope>
    <source>
        <strain evidence="1 2">NCTC9044</strain>
    </source>
</reference>
<evidence type="ECO:0000313" key="1">
    <source>
        <dbReference type="EMBL" id="VED12130.1"/>
    </source>
</evidence>
<dbReference type="AlphaFoldDB" id="A0A3S4JXI6"/>
<dbReference type="SUPFAM" id="SSF141452">
    <property type="entry name" value="Hcp1-like"/>
    <property type="match status" value="1"/>
</dbReference>
<dbReference type="NCBIfam" id="TIGR03344">
    <property type="entry name" value="VI_effect_Hcp1"/>
    <property type="match status" value="1"/>
</dbReference>
<dbReference type="EMBL" id="LR134238">
    <property type="protein sequence ID" value="VED12130.1"/>
    <property type="molecule type" value="Genomic_DNA"/>
</dbReference>
<evidence type="ECO:0000313" key="2">
    <source>
        <dbReference type="Proteomes" id="UP000271797"/>
    </source>
</evidence>
<protein>
    <submittedName>
        <fullName evidence="1">Putative type VI secretion system protein</fullName>
    </submittedName>
</protein>
<dbReference type="InterPro" id="IPR008514">
    <property type="entry name" value="T6SS_Hcp"/>
</dbReference>
<dbReference type="Proteomes" id="UP000271797">
    <property type="component" value="Chromosome"/>
</dbReference>
<name>A0A3S4JXI6_ECOLX</name>
<dbReference type="Gene3D" id="2.30.110.20">
    <property type="entry name" value="Hcp1-like"/>
    <property type="match status" value="1"/>
</dbReference>
<gene>
    <name evidence="1" type="primary">hcpA_2</name>
    <name evidence="1" type="ORF">NCTC9044_03250</name>
</gene>
<sequence>MANPVYLTLNGELQGLISSGCSSMPSIGNKAQIAHQDQIMVMSLSHG</sequence>